<organism evidence="2 3">
    <name type="scientific">Candidatus Staskawiczbacteria bacterium RIFCSPLOWO2_01_FULL_38_12b</name>
    <dbReference type="NCBI Taxonomy" id="1802214"/>
    <lineage>
        <taxon>Bacteria</taxon>
        <taxon>Candidatus Staskawicziibacteriota</taxon>
    </lineage>
</organism>
<reference evidence="2 3" key="1">
    <citation type="journal article" date="2016" name="Nat. Commun.">
        <title>Thousands of microbial genomes shed light on interconnected biogeochemical processes in an aquifer system.</title>
        <authorList>
            <person name="Anantharaman K."/>
            <person name="Brown C.T."/>
            <person name="Hug L.A."/>
            <person name="Sharon I."/>
            <person name="Castelle C.J."/>
            <person name="Probst A.J."/>
            <person name="Thomas B.C."/>
            <person name="Singh A."/>
            <person name="Wilkins M.J."/>
            <person name="Karaoz U."/>
            <person name="Brodie E.L."/>
            <person name="Williams K.H."/>
            <person name="Hubbard S.S."/>
            <person name="Banfield J.F."/>
        </authorList>
    </citation>
    <scope>NUCLEOTIDE SEQUENCE [LARGE SCALE GENOMIC DNA]</scope>
</reference>
<accession>A0A1G2IDQ7</accession>
<dbReference type="Proteomes" id="UP000176774">
    <property type="component" value="Unassembled WGS sequence"/>
</dbReference>
<evidence type="ECO:0000313" key="3">
    <source>
        <dbReference type="Proteomes" id="UP000176774"/>
    </source>
</evidence>
<feature type="chain" id="PRO_5009583236" evidence="1">
    <location>
        <begin position="24"/>
        <end position="298"/>
    </location>
</feature>
<sequence>MTKKYIILGIFAALFLFITPVQAFTYCDDQAKPALDCPTDYSIMCISAGGYHWGCAKESGYGVVEVSSLEAPLLQNETAASVAPDSTSLQKIDATANTLNTKIDLKDAAQDSQRLLPTVNKSTDDNEDLQRVLPTVNKATNESESSERVLPTVNKRTVEAKVTVRGWDPDKKEAITQKIKEKALENPQLNSVDISEDVVQMDYLVPAKLFGLIPWNMPMKVSADANVTVKVKFPWYRFLTTTGFAKASNQINEVFQNNQTDLEFLKSKDSNERQLEIFLKISNTMHEMSKSIIQNVKA</sequence>
<protein>
    <submittedName>
        <fullName evidence="2">Uncharacterized protein</fullName>
    </submittedName>
</protein>
<name>A0A1G2IDQ7_9BACT</name>
<comment type="caution">
    <text evidence="2">The sequence shown here is derived from an EMBL/GenBank/DDBJ whole genome shotgun (WGS) entry which is preliminary data.</text>
</comment>
<dbReference type="EMBL" id="MHPA01000020">
    <property type="protein sequence ID" value="OGZ72905.1"/>
    <property type="molecule type" value="Genomic_DNA"/>
</dbReference>
<evidence type="ECO:0000256" key="1">
    <source>
        <dbReference type="SAM" id="SignalP"/>
    </source>
</evidence>
<keyword evidence="1" id="KW-0732">Signal</keyword>
<dbReference type="AlphaFoldDB" id="A0A1G2IDQ7"/>
<feature type="signal peptide" evidence="1">
    <location>
        <begin position="1"/>
        <end position="23"/>
    </location>
</feature>
<evidence type="ECO:0000313" key="2">
    <source>
        <dbReference type="EMBL" id="OGZ72905.1"/>
    </source>
</evidence>
<proteinExistence type="predicted"/>
<gene>
    <name evidence="2" type="ORF">A2908_00030</name>
</gene>